<dbReference type="InterPro" id="IPR052016">
    <property type="entry name" value="Bact_Sigma-Reg"/>
</dbReference>
<dbReference type="Gene3D" id="1.20.120.910">
    <property type="entry name" value="DksA, coiled-coil domain"/>
    <property type="match status" value="1"/>
</dbReference>
<dbReference type="STRING" id="204669.Acid345_2035"/>
<dbReference type="PROSITE" id="PS51128">
    <property type="entry name" value="ZF_DKSA_2"/>
    <property type="match status" value="1"/>
</dbReference>
<dbReference type="InterPro" id="IPR036457">
    <property type="entry name" value="PPM-type-like_dom_sf"/>
</dbReference>
<dbReference type="InterPro" id="IPR000962">
    <property type="entry name" value="Znf_DskA_TraR"/>
</dbReference>
<proteinExistence type="predicted"/>
<gene>
    <name evidence="7" type="ordered locus">Acid345_2035</name>
</gene>
<dbReference type="SMART" id="SM00331">
    <property type="entry name" value="PP2C_SIG"/>
    <property type="match status" value="1"/>
</dbReference>
<reference evidence="7 8" key="1">
    <citation type="journal article" date="2009" name="Appl. Environ. Microbiol.">
        <title>Three genomes from the phylum Acidobacteria provide insight into the lifestyles of these microorganisms in soils.</title>
        <authorList>
            <person name="Ward N.L."/>
            <person name="Challacombe J.F."/>
            <person name="Janssen P.H."/>
            <person name="Henrissat B."/>
            <person name="Coutinho P.M."/>
            <person name="Wu M."/>
            <person name="Xie G."/>
            <person name="Haft D.H."/>
            <person name="Sait M."/>
            <person name="Badger J."/>
            <person name="Barabote R.D."/>
            <person name="Bradley B."/>
            <person name="Brettin T.S."/>
            <person name="Brinkac L.M."/>
            <person name="Bruce D."/>
            <person name="Creasy T."/>
            <person name="Daugherty S.C."/>
            <person name="Davidsen T.M."/>
            <person name="DeBoy R.T."/>
            <person name="Detter J.C."/>
            <person name="Dodson R.J."/>
            <person name="Durkin A.S."/>
            <person name="Ganapathy A."/>
            <person name="Gwinn-Giglio M."/>
            <person name="Han C.S."/>
            <person name="Khouri H."/>
            <person name="Kiss H."/>
            <person name="Kothari S.P."/>
            <person name="Madupu R."/>
            <person name="Nelson K.E."/>
            <person name="Nelson W.C."/>
            <person name="Paulsen I."/>
            <person name="Penn K."/>
            <person name="Ren Q."/>
            <person name="Rosovitz M.J."/>
            <person name="Selengut J.D."/>
            <person name="Shrivastava S."/>
            <person name="Sullivan S.A."/>
            <person name="Tapia R."/>
            <person name="Thompson L.S."/>
            <person name="Watkins K.L."/>
            <person name="Yang Q."/>
            <person name="Yu C."/>
            <person name="Zafar N."/>
            <person name="Zhou L."/>
            <person name="Kuske C.R."/>
        </authorList>
    </citation>
    <scope>NUCLEOTIDE SEQUENCE [LARGE SCALE GENOMIC DNA]</scope>
    <source>
        <strain evidence="7 8">Ellin345</strain>
    </source>
</reference>
<evidence type="ECO:0000313" key="8">
    <source>
        <dbReference type="Proteomes" id="UP000002432"/>
    </source>
</evidence>
<protein>
    <submittedName>
        <fullName evidence="7">Serine phosphatase</fullName>
    </submittedName>
</protein>
<keyword evidence="8" id="KW-1185">Reference proteome</keyword>
<dbReference type="KEGG" id="aba:Acid345_2035"/>
<evidence type="ECO:0000256" key="2">
    <source>
        <dbReference type="ARBA" id="ARBA00022771"/>
    </source>
</evidence>
<organism evidence="7 8">
    <name type="scientific">Koribacter versatilis (strain Ellin345)</name>
    <dbReference type="NCBI Taxonomy" id="204669"/>
    <lineage>
        <taxon>Bacteria</taxon>
        <taxon>Pseudomonadati</taxon>
        <taxon>Acidobacteriota</taxon>
        <taxon>Terriglobia</taxon>
        <taxon>Terriglobales</taxon>
        <taxon>Candidatus Korobacteraceae</taxon>
        <taxon>Candidatus Korobacter</taxon>
    </lineage>
</organism>
<keyword evidence="3" id="KW-0378">Hydrolase</keyword>
<keyword evidence="2" id="KW-0863">Zinc-finger</keyword>
<name>Q1IQ14_KORVE</name>
<dbReference type="Gene3D" id="3.60.40.10">
    <property type="entry name" value="PPM-type phosphatase domain"/>
    <property type="match status" value="1"/>
</dbReference>
<evidence type="ECO:0000256" key="1">
    <source>
        <dbReference type="ARBA" id="ARBA00022723"/>
    </source>
</evidence>
<dbReference type="PANTHER" id="PTHR43156:SF2">
    <property type="entry name" value="STAGE II SPORULATION PROTEIN E"/>
    <property type="match status" value="1"/>
</dbReference>
<dbReference type="PANTHER" id="PTHR43156">
    <property type="entry name" value="STAGE II SPORULATION PROTEIN E-RELATED"/>
    <property type="match status" value="1"/>
</dbReference>
<evidence type="ECO:0000259" key="6">
    <source>
        <dbReference type="PROSITE" id="PS51746"/>
    </source>
</evidence>
<dbReference type="HOGENOM" id="CLU_000445_43_1_0"/>
<dbReference type="EnsemblBacteria" id="ABF41036">
    <property type="protein sequence ID" value="ABF41036"/>
    <property type="gene ID" value="Acid345_2035"/>
</dbReference>
<keyword evidence="4" id="KW-0862">Zinc</keyword>
<evidence type="ECO:0000256" key="4">
    <source>
        <dbReference type="ARBA" id="ARBA00022833"/>
    </source>
</evidence>
<dbReference type="SUPFAM" id="SSF57716">
    <property type="entry name" value="Glucocorticoid receptor-like (DNA-binding domain)"/>
    <property type="match status" value="1"/>
</dbReference>
<evidence type="ECO:0000313" key="7">
    <source>
        <dbReference type="EMBL" id="ABF41036.1"/>
    </source>
</evidence>
<feature type="zinc finger region" description="dksA C4-type" evidence="5">
    <location>
        <begin position="57"/>
        <end position="81"/>
    </location>
</feature>
<dbReference type="Pfam" id="PF07228">
    <property type="entry name" value="SpoIIE"/>
    <property type="match status" value="1"/>
</dbReference>
<dbReference type="eggNOG" id="COG1734">
    <property type="taxonomic scope" value="Bacteria"/>
</dbReference>
<keyword evidence="1" id="KW-0479">Metal-binding</keyword>
<dbReference type="AlphaFoldDB" id="Q1IQ14"/>
<sequence>MTTAETAYINQIREQLVTRRHNLETAITKHESAQITHLLHDVDQALAKLETGNFGVCQNCHESIEVDRVMADPLVTFCLGCLTPAQQRSLEQDLELAARMQIGLLPPDDSAVAGWETAFHFRPARVVSGDYFDIIGDDHGGMYFIMADVAGKGVGAAMLTASLRSVFRALIPTADCVGELLTRANRLFCESAMSGQYATLVFGHVNCDGALDVANAGHLPLLLAKGADLEVIESTDLPFGMFCSQQFTVQRTSLQPGDTLVLYTDGISEALNEAGEEFGVEQMREFVQSHGTKLPCEMVKNCRERLDGFRGNVERFDDETMLAIQFAPASKLSEPRHHAVM</sequence>
<dbReference type="GO" id="GO:0008270">
    <property type="term" value="F:zinc ion binding"/>
    <property type="evidence" value="ECO:0007669"/>
    <property type="project" value="UniProtKB-KW"/>
</dbReference>
<dbReference type="EMBL" id="CP000360">
    <property type="protein sequence ID" value="ABF41036.1"/>
    <property type="molecule type" value="Genomic_DNA"/>
</dbReference>
<dbReference type="SUPFAM" id="SSF81606">
    <property type="entry name" value="PP2C-like"/>
    <property type="match status" value="1"/>
</dbReference>
<evidence type="ECO:0000256" key="3">
    <source>
        <dbReference type="ARBA" id="ARBA00022801"/>
    </source>
</evidence>
<dbReference type="Proteomes" id="UP000002432">
    <property type="component" value="Chromosome"/>
</dbReference>
<dbReference type="GO" id="GO:0016791">
    <property type="term" value="F:phosphatase activity"/>
    <property type="evidence" value="ECO:0007669"/>
    <property type="project" value="TreeGrafter"/>
</dbReference>
<dbReference type="Pfam" id="PF01258">
    <property type="entry name" value="zf-dskA_traR"/>
    <property type="match status" value="1"/>
</dbReference>
<dbReference type="PROSITE" id="PS51746">
    <property type="entry name" value="PPM_2"/>
    <property type="match status" value="1"/>
</dbReference>
<accession>Q1IQ14</accession>
<dbReference type="OrthoDB" id="5241041at2"/>
<dbReference type="RefSeq" id="WP_011522837.1">
    <property type="nucleotide sequence ID" value="NC_008009.1"/>
</dbReference>
<evidence type="ECO:0000256" key="5">
    <source>
        <dbReference type="PROSITE-ProRule" id="PRU00510"/>
    </source>
</evidence>
<dbReference type="InterPro" id="IPR001932">
    <property type="entry name" value="PPM-type_phosphatase-like_dom"/>
</dbReference>
<feature type="domain" description="PPM-type phosphatase" evidence="6">
    <location>
        <begin position="103"/>
        <end position="326"/>
    </location>
</feature>
<dbReference type="eggNOG" id="COG2208">
    <property type="taxonomic scope" value="Bacteria"/>
</dbReference>